<keyword evidence="2" id="KW-0396">Initiation factor</keyword>
<dbReference type="Pfam" id="PF08662">
    <property type="entry name" value="eIF2A"/>
    <property type="match status" value="2"/>
</dbReference>
<protein>
    <recommendedName>
        <fullName evidence="6">Translation initiation factor beta propellor-like domain-containing protein</fullName>
    </recommendedName>
</protein>
<dbReference type="STRING" id="81972.D7KHP8"/>
<keyword evidence="3" id="KW-0694">RNA-binding</keyword>
<dbReference type="eggNOG" id="KOG2314">
    <property type="taxonomic scope" value="Eukaryota"/>
</dbReference>
<feature type="signal peptide" evidence="5">
    <location>
        <begin position="1"/>
        <end position="26"/>
    </location>
</feature>
<sequence>MNQIKRLRKILFCIFFCICSLPEVKPGFSNIVVVDHLPVTEEIYNQIKITLGSDFRFVKFNTPQEAQFSKEMNHNINFYFINKLDHIDRPMNVKEECGPPQTKQSLPEYWTESYVKWSPLGTYLVTLHKNGVAVWGGADTFHRHMRYRNFMVKLVDFSPCEKYLVTYQSQEPSNPRDASEVDIKIFDVRSGKTIKDFKGRADDFSVRGAVASWPVFKWAGGNDDKYCAKLSKNTISIYETKTFNLLGDKPMEAVDVVDMCWSPTDSILALLKGGGKQPAKVVIVEIPSKVELRQKYLVGAIDCKMYWHNNGEYLAIKVDGHTSSRFEIFCLKERDIPIEVLEVENKVLAFAWEPNGQRFSVIHGDQPKPDCSFYSMHGRISKLEFFNVDKLQTMAKTEHLMATDIAWDPTGRYVTTTVTSAQETDNGFNMWSFDGKLLYRILKEDPLFQLDWRPTGTKHREGGKLRSALEE</sequence>
<dbReference type="EMBL" id="GL348713">
    <property type="protein sequence ID" value="EFH67884.1"/>
    <property type="molecule type" value="Genomic_DNA"/>
</dbReference>
<evidence type="ECO:0000256" key="2">
    <source>
        <dbReference type="ARBA" id="ARBA00022540"/>
    </source>
</evidence>
<dbReference type="GO" id="GO:0005852">
    <property type="term" value="C:eukaryotic translation initiation factor 3 complex"/>
    <property type="evidence" value="ECO:0007669"/>
    <property type="project" value="InterPro"/>
</dbReference>
<dbReference type="InterPro" id="IPR011400">
    <property type="entry name" value="EIF3B"/>
</dbReference>
<dbReference type="InterPro" id="IPR013979">
    <property type="entry name" value="TIF_beta_prop-like"/>
</dbReference>
<dbReference type="Gramene" id="fgenesh1_pg.C_scaffold_1003839">
    <property type="protein sequence ID" value="fgenesh1_pg.C_scaffold_1003839"/>
    <property type="gene ID" value="fgenesh1_pg.C_scaffold_1003839"/>
</dbReference>
<proteinExistence type="predicted"/>
<gene>
    <name evidence="7" type="ORF">ARALYDRAFT_337274</name>
</gene>
<dbReference type="AlphaFoldDB" id="D7KHP8"/>
<evidence type="ECO:0000256" key="5">
    <source>
        <dbReference type="SAM" id="SignalP"/>
    </source>
</evidence>
<organism evidence="8">
    <name type="scientific">Arabidopsis lyrata subsp. lyrata</name>
    <name type="common">Lyre-leaved rock-cress</name>
    <dbReference type="NCBI Taxonomy" id="81972"/>
    <lineage>
        <taxon>Eukaryota</taxon>
        <taxon>Viridiplantae</taxon>
        <taxon>Streptophyta</taxon>
        <taxon>Embryophyta</taxon>
        <taxon>Tracheophyta</taxon>
        <taxon>Spermatophyta</taxon>
        <taxon>Magnoliopsida</taxon>
        <taxon>eudicotyledons</taxon>
        <taxon>Gunneridae</taxon>
        <taxon>Pentapetalae</taxon>
        <taxon>rosids</taxon>
        <taxon>malvids</taxon>
        <taxon>Brassicales</taxon>
        <taxon>Brassicaceae</taxon>
        <taxon>Camelineae</taxon>
        <taxon>Arabidopsis</taxon>
    </lineage>
</organism>
<accession>D7KHP8</accession>
<keyword evidence="1" id="KW-0963">Cytoplasm</keyword>
<dbReference type="InterPro" id="IPR015943">
    <property type="entry name" value="WD40/YVTN_repeat-like_dom_sf"/>
</dbReference>
<dbReference type="Proteomes" id="UP000008694">
    <property type="component" value="Unassembled WGS sequence"/>
</dbReference>
<evidence type="ECO:0000256" key="3">
    <source>
        <dbReference type="ARBA" id="ARBA00022884"/>
    </source>
</evidence>
<dbReference type="GO" id="GO:0003743">
    <property type="term" value="F:translation initiation factor activity"/>
    <property type="evidence" value="ECO:0007669"/>
    <property type="project" value="UniProtKB-KW"/>
</dbReference>
<dbReference type="PANTHER" id="PTHR14068:SF0">
    <property type="entry name" value="EUKARYOTIC TRANSLATION INITIATION FACTOR 3 SUBUNIT B"/>
    <property type="match status" value="1"/>
</dbReference>
<feature type="chain" id="PRO_5003100575" description="Translation initiation factor beta propellor-like domain-containing protein" evidence="5">
    <location>
        <begin position="27"/>
        <end position="471"/>
    </location>
</feature>
<evidence type="ECO:0000313" key="8">
    <source>
        <dbReference type="Proteomes" id="UP000008694"/>
    </source>
</evidence>
<evidence type="ECO:0000313" key="7">
    <source>
        <dbReference type="EMBL" id="EFH67884.1"/>
    </source>
</evidence>
<dbReference type="PANTHER" id="PTHR14068">
    <property type="entry name" value="EUKARYOTIC TRANSLATION INITIATION FACTOR 3 EIF3 -RELATED"/>
    <property type="match status" value="1"/>
</dbReference>
<name>D7KHP8_ARALL</name>
<feature type="domain" description="Translation initiation factor beta propellor-like" evidence="6">
    <location>
        <begin position="382"/>
        <end position="449"/>
    </location>
</feature>
<dbReference type="GO" id="GO:0031369">
    <property type="term" value="F:translation initiation factor binding"/>
    <property type="evidence" value="ECO:0007669"/>
    <property type="project" value="InterPro"/>
</dbReference>
<dbReference type="SUPFAM" id="SSF82171">
    <property type="entry name" value="DPP6 N-terminal domain-like"/>
    <property type="match status" value="1"/>
</dbReference>
<keyword evidence="4" id="KW-0648">Protein biosynthesis</keyword>
<keyword evidence="5" id="KW-0732">Signal</keyword>
<dbReference type="GO" id="GO:0003723">
    <property type="term" value="F:RNA binding"/>
    <property type="evidence" value="ECO:0007669"/>
    <property type="project" value="UniProtKB-KW"/>
</dbReference>
<dbReference type="HOGENOM" id="CLU_011152_2_1_1"/>
<evidence type="ECO:0000259" key="6">
    <source>
        <dbReference type="Pfam" id="PF08662"/>
    </source>
</evidence>
<feature type="domain" description="Translation initiation factor beta propellor-like" evidence="6">
    <location>
        <begin position="297"/>
        <end position="378"/>
    </location>
</feature>
<evidence type="ECO:0000256" key="1">
    <source>
        <dbReference type="ARBA" id="ARBA00022490"/>
    </source>
</evidence>
<reference evidence="8" key="1">
    <citation type="journal article" date="2011" name="Nat. Genet.">
        <title>The Arabidopsis lyrata genome sequence and the basis of rapid genome size change.</title>
        <authorList>
            <person name="Hu T.T."/>
            <person name="Pattyn P."/>
            <person name="Bakker E.G."/>
            <person name="Cao J."/>
            <person name="Cheng J.-F."/>
            <person name="Clark R.M."/>
            <person name="Fahlgren N."/>
            <person name="Fawcett J.A."/>
            <person name="Grimwood J."/>
            <person name="Gundlach H."/>
            <person name="Haberer G."/>
            <person name="Hollister J.D."/>
            <person name="Ossowski S."/>
            <person name="Ottilar R.P."/>
            <person name="Salamov A.A."/>
            <person name="Schneeberger K."/>
            <person name="Spannagl M."/>
            <person name="Wang X."/>
            <person name="Yang L."/>
            <person name="Nasrallah M.E."/>
            <person name="Bergelson J."/>
            <person name="Carrington J.C."/>
            <person name="Gaut B.S."/>
            <person name="Schmutz J."/>
            <person name="Mayer K.F.X."/>
            <person name="Van de Peer Y."/>
            <person name="Grigoriev I.V."/>
            <person name="Nordborg M."/>
            <person name="Weigel D."/>
            <person name="Guo Y.-L."/>
        </authorList>
    </citation>
    <scope>NUCLEOTIDE SEQUENCE [LARGE SCALE GENOMIC DNA]</scope>
    <source>
        <strain evidence="8">cv. MN47</strain>
    </source>
</reference>
<dbReference type="Gene3D" id="2.130.10.10">
    <property type="entry name" value="YVTN repeat-like/Quinoprotein amine dehydrogenase"/>
    <property type="match status" value="1"/>
</dbReference>
<keyword evidence="8" id="KW-1185">Reference proteome</keyword>
<evidence type="ECO:0000256" key="4">
    <source>
        <dbReference type="ARBA" id="ARBA00022917"/>
    </source>
</evidence>